<dbReference type="Pfam" id="PF07992">
    <property type="entry name" value="Pyr_redox_2"/>
    <property type="match status" value="1"/>
</dbReference>
<comment type="subcellular location">
    <subcellularLocation>
        <location evidence="10">Mitochondrion</location>
    </subcellularLocation>
</comment>
<feature type="binding site" evidence="12">
    <location>
        <begin position="184"/>
        <end position="187"/>
    </location>
    <ligand>
        <name>NADP(+)</name>
        <dbReference type="ChEBI" id="CHEBI:58349"/>
    </ligand>
</feature>
<dbReference type="GO" id="GO:0005739">
    <property type="term" value="C:mitochondrion"/>
    <property type="evidence" value="ECO:0007669"/>
    <property type="project" value="UniProtKB-SubCell"/>
</dbReference>
<feature type="binding site" evidence="12">
    <location>
        <begin position="228"/>
        <end position="229"/>
    </location>
    <ligand>
        <name>NADP(+)</name>
        <dbReference type="ChEBI" id="CHEBI:58349"/>
    </ligand>
</feature>
<gene>
    <name evidence="14" type="ORF">N0F65_009079</name>
</gene>
<name>A0AAV2YRP3_9STRA</name>
<feature type="binding site" evidence="11">
    <location>
        <position position="402"/>
    </location>
    <ligand>
        <name>FAD</name>
        <dbReference type="ChEBI" id="CHEBI:57692"/>
    </ligand>
</feature>
<dbReference type="InterPro" id="IPR036188">
    <property type="entry name" value="FAD/NAD-bd_sf"/>
</dbReference>
<evidence type="ECO:0000256" key="7">
    <source>
        <dbReference type="ARBA" id="ARBA00022982"/>
    </source>
</evidence>
<comment type="catalytic activity">
    <reaction evidence="9 10">
        <text>2 reduced [adrenodoxin] + NADP(+) + H(+) = 2 oxidized [adrenodoxin] + NADPH</text>
        <dbReference type="Rhea" id="RHEA:42312"/>
        <dbReference type="Rhea" id="RHEA-COMP:9998"/>
        <dbReference type="Rhea" id="RHEA-COMP:9999"/>
        <dbReference type="ChEBI" id="CHEBI:15378"/>
        <dbReference type="ChEBI" id="CHEBI:33737"/>
        <dbReference type="ChEBI" id="CHEBI:33738"/>
        <dbReference type="ChEBI" id="CHEBI:57783"/>
        <dbReference type="ChEBI" id="CHEBI:58349"/>
        <dbReference type="EC" id="1.18.1.6"/>
    </reaction>
</comment>
<dbReference type="Gene3D" id="3.40.50.720">
    <property type="entry name" value="NAD(P)-binding Rossmann-like Domain"/>
    <property type="match status" value="1"/>
</dbReference>
<dbReference type="PANTHER" id="PTHR48467">
    <property type="entry name" value="GLUTAMATE SYNTHASE 1 [NADH], CHLOROPLASTIC-LIKE"/>
    <property type="match status" value="1"/>
</dbReference>
<feature type="binding site" evidence="12">
    <location>
        <position position="240"/>
    </location>
    <ligand>
        <name>NADP(+)</name>
        <dbReference type="ChEBI" id="CHEBI:58349"/>
    </ligand>
</feature>
<evidence type="ECO:0000256" key="8">
    <source>
        <dbReference type="ARBA" id="ARBA00023002"/>
    </source>
</evidence>
<keyword evidence="5 10" id="KW-0274">FAD</keyword>
<dbReference type="EC" id="1.18.1.6" evidence="10"/>
<organism evidence="14 15">
    <name type="scientific">Lagenidium giganteum</name>
    <dbReference type="NCBI Taxonomy" id="4803"/>
    <lineage>
        <taxon>Eukaryota</taxon>
        <taxon>Sar</taxon>
        <taxon>Stramenopiles</taxon>
        <taxon>Oomycota</taxon>
        <taxon>Peronosporomycetes</taxon>
        <taxon>Pythiales</taxon>
        <taxon>Pythiaceae</taxon>
    </lineage>
</organism>
<evidence type="ECO:0000256" key="1">
    <source>
        <dbReference type="ARBA" id="ARBA00001974"/>
    </source>
</evidence>
<keyword evidence="4 10" id="KW-0285">Flavoprotein</keyword>
<comment type="similarity">
    <text evidence="2 10">Belongs to the ferredoxin--NADP reductase type 1 family.</text>
</comment>
<dbReference type="Gene3D" id="3.50.50.60">
    <property type="entry name" value="FAD/NAD(P)-binding domain"/>
    <property type="match status" value="1"/>
</dbReference>
<feature type="binding site" evidence="12">
    <location>
        <position position="409"/>
    </location>
    <ligand>
        <name>NADP(+)</name>
        <dbReference type="ChEBI" id="CHEBI:58349"/>
    </ligand>
</feature>
<dbReference type="PRINTS" id="PR00419">
    <property type="entry name" value="ADXRDTASE"/>
</dbReference>
<dbReference type="InterPro" id="IPR055275">
    <property type="entry name" value="Ferredox_Rdtase"/>
</dbReference>
<reference evidence="14" key="1">
    <citation type="submission" date="2022-11" db="EMBL/GenBank/DDBJ databases">
        <authorList>
            <person name="Morgan W.R."/>
            <person name="Tartar A."/>
        </authorList>
    </citation>
    <scope>NUCLEOTIDE SEQUENCE</scope>
    <source>
        <strain evidence="14">ARSEF 373</strain>
    </source>
</reference>
<evidence type="ECO:0000256" key="11">
    <source>
        <dbReference type="PIRSR" id="PIRSR000362-1"/>
    </source>
</evidence>
<comment type="cofactor">
    <cofactor evidence="1 10 11">
        <name>FAD</name>
        <dbReference type="ChEBI" id="CHEBI:57692"/>
    </cofactor>
</comment>
<dbReference type="Proteomes" id="UP001146120">
    <property type="component" value="Unassembled WGS sequence"/>
</dbReference>
<evidence type="ECO:0000313" key="14">
    <source>
        <dbReference type="EMBL" id="DAZ95877.1"/>
    </source>
</evidence>
<evidence type="ECO:0000256" key="12">
    <source>
        <dbReference type="PIRSR" id="PIRSR000362-2"/>
    </source>
</evidence>
<feature type="domain" description="FAD/NAD(P)-binding" evidence="13">
    <location>
        <begin position="39"/>
        <end position="230"/>
    </location>
</feature>
<sequence length="498" mass="54261">MLGLRLTTRAWRAARTTAMRAPWSARCAMSSNAGAEALRVCIVGSGPGGFYAAKYLLKEHPNAQVNMLEMLPTPFGLVRAGVAPDHPEVKSVISDFEKVAAEERFAFLGNVTLGRDVHMDELKERYNAVVLAYGAAGDRTLGVPGEQLGNVHSARAFVNWYNGHPSFRDLEPDLSGDTAVIFGQGNVAVDCARILTKSTDELATTDIAKHALDALRNSNVKNVYLVGRRGTAQAAFTMKELREITKLDGVSCVVNPEDIKQSTTESSVKELGEHRAKKRIHELLTKIAANYDEASTAERQIKIKFLASPAELLPSDSNPECVGAARVEKTRLEGEANHQKAVGTGEFEEIPCGLVLRSIGYKSHAIEGVPFDMKRHVVSNQGGRAIDPASGEQVVGVYCTGWLKRGPTGIIGSNIIDARETVSCLVEDAHKNNLITPSISSGLEGLAELIKSRDPTKQLVQWEDVTKLHAEEFRRGESDNKPREKVTSVKEMLQIITR</sequence>
<evidence type="ECO:0000256" key="3">
    <source>
        <dbReference type="ARBA" id="ARBA00022448"/>
    </source>
</evidence>
<dbReference type="FunFam" id="3.50.50.60:FF:000229">
    <property type="entry name" value="NADPH:adrenodoxin oxidoreductase, mitochondrial"/>
    <property type="match status" value="1"/>
</dbReference>
<keyword evidence="7" id="KW-0249">Electron transport</keyword>
<dbReference type="GO" id="GO:0016491">
    <property type="term" value="F:oxidoreductase activity"/>
    <property type="evidence" value="ECO:0007669"/>
    <property type="project" value="UniProtKB-KW"/>
</dbReference>
<accession>A0AAV2YRP3</accession>
<feature type="binding site" evidence="11">
    <location>
        <begin position="409"/>
        <end position="411"/>
    </location>
    <ligand>
        <name>FAD</name>
        <dbReference type="ChEBI" id="CHEBI:57692"/>
    </ligand>
</feature>
<keyword evidence="3" id="KW-0813">Transport</keyword>
<evidence type="ECO:0000256" key="4">
    <source>
        <dbReference type="ARBA" id="ARBA00022630"/>
    </source>
</evidence>
<evidence type="ECO:0000256" key="10">
    <source>
        <dbReference type="PIRNR" id="PIRNR000362"/>
    </source>
</evidence>
<keyword evidence="10" id="KW-0496">Mitochondrion</keyword>
<keyword evidence="15" id="KW-1185">Reference proteome</keyword>
<keyword evidence="6 10" id="KW-0521">NADP</keyword>
<dbReference type="InterPro" id="IPR023753">
    <property type="entry name" value="FAD/NAD-binding_dom"/>
</dbReference>
<dbReference type="SUPFAM" id="SSF51971">
    <property type="entry name" value="Nucleotide-binding domain"/>
    <property type="match status" value="1"/>
</dbReference>
<evidence type="ECO:0000256" key="9">
    <source>
        <dbReference type="ARBA" id="ARBA00048933"/>
    </source>
</evidence>
<evidence type="ECO:0000256" key="5">
    <source>
        <dbReference type="ARBA" id="ARBA00022827"/>
    </source>
</evidence>
<feature type="binding site" evidence="11">
    <location>
        <position position="77"/>
    </location>
    <ligand>
        <name>FAD</name>
        <dbReference type="ChEBI" id="CHEBI:57692"/>
    </ligand>
</feature>
<feature type="binding site" evidence="11">
    <location>
        <position position="113"/>
    </location>
    <ligand>
        <name>FAD</name>
        <dbReference type="ChEBI" id="CHEBI:57692"/>
    </ligand>
</feature>
<dbReference type="InterPro" id="IPR021163">
    <property type="entry name" value="Ferredox_Rdtase_adrenod"/>
</dbReference>
<dbReference type="AlphaFoldDB" id="A0AAV2YRP3"/>
<dbReference type="EMBL" id="DAKRPA010000186">
    <property type="protein sequence ID" value="DAZ95877.1"/>
    <property type="molecule type" value="Genomic_DNA"/>
</dbReference>
<evidence type="ECO:0000313" key="15">
    <source>
        <dbReference type="Proteomes" id="UP001146120"/>
    </source>
</evidence>
<dbReference type="PIRSF" id="PIRSF000362">
    <property type="entry name" value="FNR"/>
    <property type="match status" value="1"/>
</dbReference>
<proteinExistence type="inferred from homology"/>
<reference evidence="14" key="2">
    <citation type="journal article" date="2023" name="Microbiol Resour">
        <title>Decontamination and Annotation of the Draft Genome Sequence of the Oomycete Lagenidium giganteum ARSEF 373.</title>
        <authorList>
            <person name="Morgan W.R."/>
            <person name="Tartar A."/>
        </authorList>
    </citation>
    <scope>NUCLEOTIDE SEQUENCE</scope>
    <source>
        <strain evidence="14">ARSEF 373</strain>
    </source>
</reference>
<comment type="caution">
    <text evidence="14">The sequence shown here is derived from an EMBL/GenBank/DDBJ whole genome shotgun (WGS) entry which is preliminary data.</text>
</comment>
<evidence type="ECO:0000256" key="6">
    <source>
        <dbReference type="ARBA" id="ARBA00022857"/>
    </source>
</evidence>
<evidence type="ECO:0000259" key="13">
    <source>
        <dbReference type="Pfam" id="PF07992"/>
    </source>
</evidence>
<keyword evidence="8 10" id="KW-0560">Oxidoreductase</keyword>
<feature type="binding site" evidence="11">
    <location>
        <position position="69"/>
    </location>
    <ligand>
        <name>FAD</name>
        <dbReference type="ChEBI" id="CHEBI:57692"/>
    </ligand>
</feature>
<protein>
    <recommendedName>
        <fullName evidence="10">NADPH:adrenodoxin oxidoreductase, mitochondrial</fullName>
        <ecNumber evidence="10">1.18.1.6</ecNumber>
    </recommendedName>
</protein>
<evidence type="ECO:0000256" key="2">
    <source>
        <dbReference type="ARBA" id="ARBA00008312"/>
    </source>
</evidence>
<dbReference type="PANTHER" id="PTHR48467:SF1">
    <property type="entry name" value="GLUTAMATE SYNTHASE 1 [NADH], CHLOROPLASTIC-LIKE"/>
    <property type="match status" value="1"/>
</dbReference>